<feature type="transmembrane region" description="Helical" evidence="8">
    <location>
        <begin position="245"/>
        <end position="267"/>
    </location>
</feature>
<keyword evidence="7" id="KW-0807">Transducer</keyword>
<keyword evidence="2 8" id="KW-0812">Transmembrane</keyword>
<evidence type="ECO:0000256" key="3">
    <source>
        <dbReference type="ARBA" id="ARBA00022989"/>
    </source>
</evidence>
<dbReference type="GO" id="GO:0016020">
    <property type="term" value="C:membrane"/>
    <property type="evidence" value="ECO:0007669"/>
    <property type="project" value="UniProtKB-SubCell"/>
</dbReference>
<dbReference type="SUPFAM" id="SSF81321">
    <property type="entry name" value="Family A G protein-coupled receptor-like"/>
    <property type="match status" value="1"/>
</dbReference>
<evidence type="ECO:0000313" key="11">
    <source>
        <dbReference type="Proteomes" id="UP000192578"/>
    </source>
</evidence>
<dbReference type="PANTHER" id="PTHR24243:SF208">
    <property type="entry name" value="PYROKININ-1 RECEPTOR"/>
    <property type="match status" value="1"/>
</dbReference>
<evidence type="ECO:0000256" key="5">
    <source>
        <dbReference type="ARBA" id="ARBA00023136"/>
    </source>
</evidence>
<evidence type="ECO:0000256" key="4">
    <source>
        <dbReference type="ARBA" id="ARBA00023040"/>
    </source>
</evidence>
<evidence type="ECO:0000256" key="1">
    <source>
        <dbReference type="ARBA" id="ARBA00004141"/>
    </source>
</evidence>
<evidence type="ECO:0000256" key="2">
    <source>
        <dbReference type="ARBA" id="ARBA00022692"/>
    </source>
</evidence>
<keyword evidence="6" id="KW-0675">Receptor</keyword>
<dbReference type="AlphaFoldDB" id="A0A1W0X8P2"/>
<feature type="domain" description="G-protein coupled receptors family 1 profile" evidence="9">
    <location>
        <begin position="41"/>
        <end position="296"/>
    </location>
</feature>
<accession>A0A1W0X8P2</accession>
<dbReference type="CDD" id="cd00637">
    <property type="entry name" value="7tm_classA_rhodopsin-like"/>
    <property type="match status" value="1"/>
</dbReference>
<keyword evidence="3 8" id="KW-1133">Transmembrane helix</keyword>
<feature type="transmembrane region" description="Helical" evidence="8">
    <location>
        <begin position="142"/>
        <end position="164"/>
    </location>
</feature>
<name>A0A1W0X8P2_HYPEX</name>
<keyword evidence="11" id="KW-1185">Reference proteome</keyword>
<dbReference type="Pfam" id="PF00001">
    <property type="entry name" value="7tm_1"/>
    <property type="match status" value="1"/>
</dbReference>
<protein>
    <recommendedName>
        <fullName evidence="9">G-protein coupled receptors family 1 profile domain-containing protein</fullName>
    </recommendedName>
</protein>
<feature type="transmembrane region" description="Helical" evidence="8">
    <location>
        <begin position="184"/>
        <end position="217"/>
    </location>
</feature>
<evidence type="ECO:0000259" key="9">
    <source>
        <dbReference type="PROSITE" id="PS50262"/>
    </source>
</evidence>
<feature type="transmembrane region" description="Helical" evidence="8">
    <location>
        <begin position="26"/>
        <end position="51"/>
    </location>
</feature>
<feature type="transmembrane region" description="Helical" evidence="8">
    <location>
        <begin position="102"/>
        <end position="121"/>
    </location>
</feature>
<dbReference type="PROSITE" id="PS50262">
    <property type="entry name" value="G_PROTEIN_RECEP_F1_2"/>
    <property type="match status" value="1"/>
</dbReference>
<evidence type="ECO:0000256" key="7">
    <source>
        <dbReference type="ARBA" id="ARBA00023224"/>
    </source>
</evidence>
<dbReference type="InterPro" id="IPR000276">
    <property type="entry name" value="GPCR_Rhodpsn"/>
</dbReference>
<dbReference type="EMBL" id="MTYJ01000010">
    <property type="protein sequence ID" value="OQV23641.1"/>
    <property type="molecule type" value="Genomic_DNA"/>
</dbReference>
<proteinExistence type="predicted"/>
<dbReference type="GO" id="GO:0004930">
    <property type="term" value="F:G protein-coupled receptor activity"/>
    <property type="evidence" value="ECO:0007669"/>
    <property type="project" value="UniProtKB-KW"/>
</dbReference>
<keyword evidence="4" id="KW-0297">G-protein coupled receptor</keyword>
<comment type="subcellular location">
    <subcellularLocation>
        <location evidence="1">Membrane</location>
        <topology evidence="1">Multi-pass membrane protein</topology>
    </subcellularLocation>
</comment>
<feature type="transmembrane region" description="Helical" evidence="8">
    <location>
        <begin position="63"/>
        <end position="82"/>
    </location>
</feature>
<dbReference type="InterPro" id="IPR017452">
    <property type="entry name" value="GPCR_Rhodpsn_7TM"/>
</dbReference>
<dbReference type="Gene3D" id="1.20.1070.10">
    <property type="entry name" value="Rhodopsin 7-helix transmembrane proteins"/>
    <property type="match status" value="1"/>
</dbReference>
<feature type="transmembrane region" description="Helical" evidence="8">
    <location>
        <begin position="279"/>
        <end position="299"/>
    </location>
</feature>
<organism evidence="10 11">
    <name type="scientific">Hypsibius exemplaris</name>
    <name type="common">Freshwater tardigrade</name>
    <dbReference type="NCBI Taxonomy" id="2072580"/>
    <lineage>
        <taxon>Eukaryota</taxon>
        <taxon>Metazoa</taxon>
        <taxon>Ecdysozoa</taxon>
        <taxon>Tardigrada</taxon>
        <taxon>Eutardigrada</taxon>
        <taxon>Parachela</taxon>
        <taxon>Hypsibioidea</taxon>
        <taxon>Hypsibiidae</taxon>
        <taxon>Hypsibius</taxon>
    </lineage>
</organism>
<reference evidence="11" key="1">
    <citation type="submission" date="2017-01" db="EMBL/GenBank/DDBJ databases">
        <title>Comparative genomics of anhydrobiosis in the tardigrade Hypsibius dujardini.</title>
        <authorList>
            <person name="Yoshida Y."/>
            <person name="Koutsovoulos G."/>
            <person name="Laetsch D."/>
            <person name="Stevens L."/>
            <person name="Kumar S."/>
            <person name="Horikawa D."/>
            <person name="Ishino K."/>
            <person name="Komine S."/>
            <person name="Tomita M."/>
            <person name="Blaxter M."/>
            <person name="Arakawa K."/>
        </authorList>
    </citation>
    <scope>NUCLEOTIDE SEQUENCE [LARGE SCALE GENOMIC DNA]</scope>
    <source>
        <strain evidence="11">Z151</strain>
    </source>
</reference>
<keyword evidence="5 8" id="KW-0472">Membrane</keyword>
<evidence type="ECO:0000313" key="10">
    <source>
        <dbReference type="EMBL" id="OQV23641.1"/>
    </source>
</evidence>
<gene>
    <name evidence="10" type="ORF">BV898_02384</name>
</gene>
<dbReference type="Proteomes" id="UP000192578">
    <property type="component" value="Unassembled WGS sequence"/>
</dbReference>
<evidence type="ECO:0000256" key="6">
    <source>
        <dbReference type="ARBA" id="ARBA00023170"/>
    </source>
</evidence>
<comment type="caution">
    <text evidence="10">The sequence shown here is derived from an EMBL/GenBank/DDBJ whole genome shotgun (WGS) entry which is preliminary data.</text>
</comment>
<evidence type="ECO:0000256" key="8">
    <source>
        <dbReference type="SAM" id="Phobius"/>
    </source>
</evidence>
<dbReference type="PANTHER" id="PTHR24243">
    <property type="entry name" value="G-PROTEIN COUPLED RECEPTOR"/>
    <property type="match status" value="1"/>
</dbReference>
<sequence length="320" mass="35664">MTFNVSTSNNSIPEVFSHGTIRTFTLWLSVVLIGNIFGGIANVIIAVVTLNYKPLRICISSPLIAHCAILDSLRALVVYPGVSLLAYLAPDYPAFPAAACRYIGGIGSLIVFTTNWAYCCLAGHRFCAAIFPHHFHYLSRRCIAVAINCLPWLLSLLFLAFPVFEIHVKFVYTRPWSACVLGPLGGLVSGLFIAVVTYLPCAVSGFCYVVICLNAWLMSSSLKKTTPKMARIRGTLQRRFQISRLLFVCSLFTVVMTLPLPLALAWFPAYFTTNFVAQMWVRLPQFLASAFNPIVYMLVSRDYRNGVLKILRNGDHHAFY</sequence>